<dbReference type="Proteomes" id="UP000633365">
    <property type="component" value="Unassembled WGS sequence"/>
</dbReference>
<feature type="transmembrane region" description="Helical" evidence="1">
    <location>
        <begin position="150"/>
        <end position="168"/>
    </location>
</feature>
<keyword evidence="1" id="KW-0812">Transmembrane</keyword>
<proteinExistence type="predicted"/>
<feature type="transmembrane region" description="Helical" evidence="1">
    <location>
        <begin position="123"/>
        <end position="144"/>
    </location>
</feature>
<feature type="transmembrane region" description="Helical" evidence="1">
    <location>
        <begin position="90"/>
        <end position="111"/>
    </location>
</feature>
<evidence type="ECO:0000313" key="3">
    <source>
        <dbReference type="Proteomes" id="UP000633365"/>
    </source>
</evidence>
<name>A0A935C4H6_9FIRM</name>
<accession>A0A935C4H6</accession>
<organism evidence="2 3">
    <name type="scientific">Ruminococcus difficilis</name>
    <dbReference type="NCBI Taxonomy" id="2763069"/>
    <lineage>
        <taxon>Bacteria</taxon>
        <taxon>Bacillati</taxon>
        <taxon>Bacillota</taxon>
        <taxon>Clostridia</taxon>
        <taxon>Eubacteriales</taxon>
        <taxon>Oscillospiraceae</taxon>
        <taxon>Ruminococcus</taxon>
    </lineage>
</organism>
<evidence type="ECO:0000256" key="1">
    <source>
        <dbReference type="SAM" id="Phobius"/>
    </source>
</evidence>
<evidence type="ECO:0000313" key="2">
    <source>
        <dbReference type="EMBL" id="MBK6090240.1"/>
    </source>
</evidence>
<keyword evidence="3" id="KW-1185">Reference proteome</keyword>
<dbReference type="EMBL" id="JAEQMG010000188">
    <property type="protein sequence ID" value="MBK6090240.1"/>
    <property type="molecule type" value="Genomic_DNA"/>
</dbReference>
<dbReference type="RefSeq" id="WP_201428910.1">
    <property type="nucleotide sequence ID" value="NZ_JAEQMG010000188.1"/>
</dbReference>
<keyword evidence="1" id="KW-1133">Transmembrane helix</keyword>
<dbReference type="Pfam" id="PF03729">
    <property type="entry name" value="DUF308"/>
    <property type="match status" value="1"/>
</dbReference>
<gene>
    <name evidence="2" type="ORF">JKK62_16585</name>
</gene>
<reference evidence="2" key="1">
    <citation type="submission" date="2021-01" db="EMBL/GenBank/DDBJ databases">
        <title>Genome public.</title>
        <authorList>
            <person name="Liu C."/>
            <person name="Sun Q."/>
        </authorList>
    </citation>
    <scope>NUCLEOTIDE SEQUENCE</scope>
    <source>
        <strain evidence="2">M6</strain>
    </source>
</reference>
<comment type="caution">
    <text evidence="2">The sequence shown here is derived from an EMBL/GenBank/DDBJ whole genome shotgun (WGS) entry which is preliminary data.</text>
</comment>
<sequence>MSKFQRVKSFLAGVALLLLILILLAVPESGLSIVALILSLSLVFYGFRMLWYYAKMARHTVGGKTFLYQSIIVLDFALFTFSLIRISTVWIMIYLMGVFAFSGAIDILRALEAKKNGAPSWKLKFISGCISVAATIALFIIGIIFREQTILVYGYCINLGYAAVMRFVNAFRRTAIVYIQ</sequence>
<feature type="transmembrane region" description="Helical" evidence="1">
    <location>
        <begin position="35"/>
        <end position="54"/>
    </location>
</feature>
<dbReference type="AlphaFoldDB" id="A0A935C4H6"/>
<keyword evidence="1" id="KW-0472">Membrane</keyword>
<feature type="transmembrane region" description="Helical" evidence="1">
    <location>
        <begin position="66"/>
        <end position="84"/>
    </location>
</feature>
<protein>
    <recommendedName>
        <fullName evidence="4">DUF308 domain-containing protein</fullName>
    </recommendedName>
</protein>
<dbReference type="InterPro" id="IPR005325">
    <property type="entry name" value="DUF308_memb"/>
</dbReference>
<evidence type="ECO:0008006" key="4">
    <source>
        <dbReference type="Google" id="ProtNLM"/>
    </source>
</evidence>